<dbReference type="Pfam" id="PF02878">
    <property type="entry name" value="PGM_PMM_I"/>
    <property type="match status" value="1"/>
</dbReference>
<dbReference type="SUPFAM" id="SSF51161">
    <property type="entry name" value="Trimeric LpxA-like enzymes"/>
    <property type="match status" value="1"/>
</dbReference>
<dbReference type="Pfam" id="PF00483">
    <property type="entry name" value="NTP_transferase"/>
    <property type="match status" value="1"/>
</dbReference>
<evidence type="ECO:0000256" key="2">
    <source>
        <dbReference type="ARBA" id="ARBA00022553"/>
    </source>
</evidence>
<evidence type="ECO:0000259" key="7">
    <source>
        <dbReference type="Pfam" id="PF02880"/>
    </source>
</evidence>
<organism evidence="8 9">
    <name type="scientific">Herpetosiphon geysericola</name>
    <dbReference type="NCBI Taxonomy" id="70996"/>
    <lineage>
        <taxon>Bacteria</taxon>
        <taxon>Bacillati</taxon>
        <taxon>Chloroflexota</taxon>
        <taxon>Chloroflexia</taxon>
        <taxon>Herpetosiphonales</taxon>
        <taxon>Herpetosiphonaceae</taxon>
        <taxon>Herpetosiphon</taxon>
    </lineage>
</organism>
<dbReference type="Gene3D" id="3.40.120.10">
    <property type="entry name" value="Alpha-D-Glucose-1,6-Bisphosphate, subunit A, domain 3"/>
    <property type="match status" value="3"/>
</dbReference>
<comment type="caution">
    <text evidence="8">The sequence shown here is derived from an EMBL/GenBank/DDBJ whole genome shotgun (WGS) entry which is preliminary data.</text>
</comment>
<dbReference type="OrthoDB" id="9803871at2"/>
<feature type="domain" description="Alpha-D-phosphohexomutase alpha/beta/alpha" evidence="7">
    <location>
        <begin position="648"/>
        <end position="749"/>
    </location>
</feature>
<dbReference type="SUPFAM" id="SSF53738">
    <property type="entry name" value="Phosphoglucomutase, first 3 domains"/>
    <property type="match status" value="3"/>
</dbReference>
<evidence type="ECO:0000313" key="8">
    <source>
        <dbReference type="EMBL" id="KPL86244.1"/>
    </source>
</evidence>
<keyword evidence="3 8" id="KW-0808">Transferase</keyword>
<dbReference type="RefSeq" id="WP_054535006.1">
    <property type="nucleotide sequence ID" value="NZ_LGKP01000022.1"/>
</dbReference>
<dbReference type="GO" id="GO:0016868">
    <property type="term" value="F:intramolecular phosphotransferase activity"/>
    <property type="evidence" value="ECO:0007669"/>
    <property type="project" value="InterPro"/>
</dbReference>
<evidence type="ECO:0000259" key="5">
    <source>
        <dbReference type="Pfam" id="PF02878"/>
    </source>
</evidence>
<keyword evidence="9" id="KW-1185">Reference proteome</keyword>
<dbReference type="EMBL" id="LGKP01000022">
    <property type="protein sequence ID" value="KPL86244.1"/>
    <property type="molecule type" value="Genomic_DNA"/>
</dbReference>
<dbReference type="Gene3D" id="3.90.550.10">
    <property type="entry name" value="Spore Coat Polysaccharide Biosynthesis Protein SpsA, Chain A"/>
    <property type="match status" value="1"/>
</dbReference>
<feature type="domain" description="Alpha-D-phosphohexomutase alpha/beta/alpha" evidence="6">
    <location>
        <begin position="536"/>
        <end position="637"/>
    </location>
</feature>
<dbReference type="InterPro" id="IPR011004">
    <property type="entry name" value="Trimer_LpxA-like_sf"/>
</dbReference>
<dbReference type="STRING" id="70996.SE18_13600"/>
<dbReference type="Proteomes" id="UP000050277">
    <property type="component" value="Unassembled WGS sequence"/>
</dbReference>
<dbReference type="GO" id="GO:0016740">
    <property type="term" value="F:transferase activity"/>
    <property type="evidence" value="ECO:0007669"/>
    <property type="project" value="UniProtKB-KW"/>
</dbReference>
<dbReference type="PATRIC" id="fig|70996.4.peg.3344"/>
<dbReference type="CDD" id="cd05805">
    <property type="entry name" value="MPG1_transferase"/>
    <property type="match status" value="1"/>
</dbReference>
<dbReference type="InterPro" id="IPR029044">
    <property type="entry name" value="Nucleotide-diphossugar_trans"/>
</dbReference>
<reference evidence="8 9" key="1">
    <citation type="submission" date="2015-07" db="EMBL/GenBank/DDBJ databases">
        <title>Whole genome sequence of Herpetosiphon geysericola DSM 7119.</title>
        <authorList>
            <person name="Hemp J."/>
            <person name="Ward L.M."/>
            <person name="Pace L.A."/>
            <person name="Fischer W.W."/>
        </authorList>
    </citation>
    <scope>NUCLEOTIDE SEQUENCE [LARGE SCALE GENOMIC DNA]</scope>
    <source>
        <strain evidence="8 9">DSM 7119</strain>
    </source>
</reference>
<evidence type="ECO:0000259" key="4">
    <source>
        <dbReference type="Pfam" id="PF00483"/>
    </source>
</evidence>
<protein>
    <submittedName>
        <fullName evidence="8">Nucleotidyl transferase</fullName>
    </submittedName>
</protein>
<dbReference type="CDD" id="cd04181">
    <property type="entry name" value="NTP_transferase"/>
    <property type="match status" value="1"/>
</dbReference>
<dbReference type="FunFam" id="3.90.550.10:FF:000013">
    <property type="entry name" value="mannose-1-phosphate guanyltransferase beta"/>
    <property type="match status" value="1"/>
</dbReference>
<dbReference type="SUPFAM" id="SSF55957">
    <property type="entry name" value="Phosphoglucomutase, C-terminal domain"/>
    <property type="match status" value="1"/>
</dbReference>
<keyword evidence="2" id="KW-0597">Phosphoprotein</keyword>
<gene>
    <name evidence="8" type="ORF">SE18_13600</name>
</gene>
<dbReference type="SUPFAM" id="SSF53448">
    <property type="entry name" value="Nucleotide-diphospho-sugar transferases"/>
    <property type="match status" value="1"/>
</dbReference>
<dbReference type="PANTHER" id="PTHR22572">
    <property type="entry name" value="SUGAR-1-PHOSPHATE GUANYL TRANSFERASE"/>
    <property type="match status" value="1"/>
</dbReference>
<dbReference type="InterPro" id="IPR005844">
    <property type="entry name" value="A-D-PHexomutase_a/b/a-I"/>
</dbReference>
<dbReference type="InterPro" id="IPR050486">
    <property type="entry name" value="Mannose-1P_guanyltransferase"/>
</dbReference>
<feature type="domain" description="Nucleotidyl transferase" evidence="4">
    <location>
        <begin position="2"/>
        <end position="234"/>
    </location>
</feature>
<name>A0A0P6XQI0_9CHLR</name>
<proteinExistence type="inferred from homology"/>
<dbReference type="Gene3D" id="3.30.310.50">
    <property type="entry name" value="Alpha-D-phosphohexomutase, C-terminal domain"/>
    <property type="match status" value="1"/>
</dbReference>
<dbReference type="InterPro" id="IPR016055">
    <property type="entry name" value="A-D-PHexomutase_a/b/a-I/II/III"/>
</dbReference>
<dbReference type="InterPro" id="IPR005845">
    <property type="entry name" value="A-D-PHexomutase_a/b/a-II"/>
</dbReference>
<dbReference type="Pfam" id="PF02880">
    <property type="entry name" value="PGM_PMM_III"/>
    <property type="match status" value="1"/>
</dbReference>
<dbReference type="InterPro" id="IPR036900">
    <property type="entry name" value="A-D-PHexomutase_C_sf"/>
</dbReference>
<evidence type="ECO:0000256" key="3">
    <source>
        <dbReference type="ARBA" id="ARBA00022679"/>
    </source>
</evidence>
<dbReference type="AlphaFoldDB" id="A0A0P6XQI0"/>
<accession>A0A0P6XQI0</accession>
<dbReference type="Pfam" id="PF02879">
    <property type="entry name" value="PGM_PMM_II"/>
    <property type="match status" value="1"/>
</dbReference>
<feature type="domain" description="Alpha-D-phosphohexomutase alpha/beta/alpha" evidence="5">
    <location>
        <begin position="385"/>
        <end position="515"/>
    </location>
</feature>
<evidence type="ECO:0000256" key="1">
    <source>
        <dbReference type="ARBA" id="ARBA00010231"/>
    </source>
</evidence>
<dbReference type="InterPro" id="IPR005835">
    <property type="entry name" value="NTP_transferase_dom"/>
</dbReference>
<dbReference type="GO" id="GO:0005975">
    <property type="term" value="P:carbohydrate metabolic process"/>
    <property type="evidence" value="ECO:0007669"/>
    <property type="project" value="InterPro"/>
</dbReference>
<comment type="similarity">
    <text evidence="1">Belongs to the phosphohexose mutase family.</text>
</comment>
<dbReference type="InterPro" id="IPR005846">
    <property type="entry name" value="A-D-PHexomutase_a/b/a-III"/>
</dbReference>
<evidence type="ECO:0000259" key="6">
    <source>
        <dbReference type="Pfam" id="PF02879"/>
    </source>
</evidence>
<evidence type="ECO:0000313" key="9">
    <source>
        <dbReference type="Proteomes" id="UP000050277"/>
    </source>
</evidence>
<dbReference type="Gene3D" id="2.160.10.10">
    <property type="entry name" value="Hexapeptide repeat proteins"/>
    <property type="match status" value="1"/>
</dbReference>
<sequence>MKAVLMAGGEGSRLRPLTISRPKPMVPLVDRPVMGHIIELLKRHGITDIIITVQYLANIIQDFYGDGSAFDVDISYSVEEVPLGTAGAVKYASRLIDDDSEPIIVISGDALTDFDLTALIEAHKRSNAKATITLTRVPNPLEYGVVITDDAGRIRQFLEKPSWGEVFSDTVNTGIYVIDPSVLDDIPLGDAFDFSKDLFPALLRRGELLYGYIAEGYWTDVGTIDAYMRACSDYLMGMVNLPRLGHDRGDNVWIEGEVEIAPDAQIHGPVFFGHGVKIKGGAMVFGPSVIRDYTIIDSRATIDRSVMWRNSYVGERAELRGAIVCKQCNIKSRSLLFEGVVVADSTIINAGAVIQPNVKIWPSKEVEEGATVSASIIWGAQGRRVLFGRYGITGLVNIDLTPEFCAKLGAAYGAILPKNTMVTMNRDAHYTPRMLKRGLIAGIPSAGIDVLDLHSVPIPTARYLTYALKAAGGMHVRLSPFDNRVVDIKFFDHRGLDLGSDMERKIENTYFREDYRRVYLDEIGRITENSDYNSVYIDKFMESLDPKILPELEQPWSIVIDYASSNAAQILGTIMRRLNVDLVELNAQIDEDRLFQTADQFNAGMQRLAAIVPVMNADIGVRLDSGGERMYVVDDTGHRLSDIELLAAVTALTMEANSGGTVAVPVTAPRLFDKLAERYGGRIQRTKTALGALMQQAAKCNELCVLGDGAGSLIFPSFFPVADGLFAIVKLMELLARANIPLSEIRRSLPRSAMANHKVPCRWESKGKVMRILNEQYAERSQENIDGIKIELGPEWVLILPDPDGPFIHVIAEGVNEDQAHVLTEKYAGLVMGLQ</sequence>